<dbReference type="OrthoDB" id="8443918at2"/>
<comment type="caution">
    <text evidence="3">The sequence shown here is derived from an EMBL/GenBank/DDBJ whole genome shotgun (WGS) entry which is preliminary data.</text>
</comment>
<dbReference type="InterPro" id="IPR036390">
    <property type="entry name" value="WH_DNA-bd_sf"/>
</dbReference>
<dbReference type="SUPFAM" id="SSF46785">
    <property type="entry name" value="Winged helix' DNA-binding domain"/>
    <property type="match status" value="1"/>
</dbReference>
<sequence length="223" mass="24452">MTRDALTPVATIVLSTLAEGPSHPYEILATLRRRADDRLVRLSPGAVYHAVDKLGALGLVETVGTDRGGNRPERTTYAITAPGRQALVQRVRELVADLAPEYPRFPVGLSMLDELDPATVADLLRTRRDATEARRADLDARYRTARERGVPRRFMLDAEHEIHMARAETAWLDALLTELGNGSPSWTEELPARRPPGTAAGTAPARRTEPLPDPGPHDSQETS</sequence>
<organism evidence="3 4">
    <name type="scientific">Sediminihabitans luteus</name>
    <dbReference type="NCBI Taxonomy" id="1138585"/>
    <lineage>
        <taxon>Bacteria</taxon>
        <taxon>Bacillati</taxon>
        <taxon>Actinomycetota</taxon>
        <taxon>Actinomycetes</taxon>
        <taxon>Micrococcales</taxon>
        <taxon>Cellulomonadaceae</taxon>
        <taxon>Sediminihabitans</taxon>
    </lineage>
</organism>
<feature type="compositionally biased region" description="Low complexity" evidence="1">
    <location>
        <begin position="195"/>
        <end position="205"/>
    </location>
</feature>
<protein>
    <submittedName>
        <fullName evidence="3">PadR family transcriptional regulator</fullName>
    </submittedName>
</protein>
<evidence type="ECO:0000256" key="1">
    <source>
        <dbReference type="SAM" id="MobiDB-lite"/>
    </source>
</evidence>
<evidence type="ECO:0000259" key="2">
    <source>
        <dbReference type="Pfam" id="PF03551"/>
    </source>
</evidence>
<dbReference type="Proteomes" id="UP000231693">
    <property type="component" value="Unassembled WGS sequence"/>
</dbReference>
<proteinExistence type="predicted"/>
<reference evidence="3 4" key="1">
    <citation type="submission" date="2017-11" db="EMBL/GenBank/DDBJ databases">
        <title>Genomic Encyclopedia of Archaeal and Bacterial Type Strains, Phase II (KMG-II): From Individual Species to Whole Genera.</title>
        <authorList>
            <person name="Goeker M."/>
        </authorList>
    </citation>
    <scope>NUCLEOTIDE SEQUENCE [LARGE SCALE GENOMIC DNA]</scope>
    <source>
        <strain evidence="3 4">DSM 25478</strain>
    </source>
</reference>
<dbReference type="AlphaFoldDB" id="A0A2M9CYN4"/>
<feature type="compositionally biased region" description="Basic and acidic residues" evidence="1">
    <location>
        <begin position="206"/>
        <end position="223"/>
    </location>
</feature>
<feature type="domain" description="Transcription regulator PadR N-terminal" evidence="2">
    <location>
        <begin position="13"/>
        <end position="87"/>
    </location>
</feature>
<evidence type="ECO:0000313" key="4">
    <source>
        <dbReference type="Proteomes" id="UP000231693"/>
    </source>
</evidence>
<evidence type="ECO:0000313" key="3">
    <source>
        <dbReference type="EMBL" id="PJJ77051.1"/>
    </source>
</evidence>
<gene>
    <name evidence="3" type="ORF">CLV28_0263</name>
</gene>
<feature type="region of interest" description="Disordered" evidence="1">
    <location>
        <begin position="183"/>
        <end position="223"/>
    </location>
</feature>
<dbReference type="InterPro" id="IPR005149">
    <property type="entry name" value="Tscrpt_reg_PadR_N"/>
</dbReference>
<dbReference type="PANTHER" id="PTHR43252">
    <property type="entry name" value="TRANSCRIPTIONAL REGULATOR YQJI"/>
    <property type="match status" value="1"/>
</dbReference>
<keyword evidence="4" id="KW-1185">Reference proteome</keyword>
<dbReference type="EMBL" id="PGFE01000001">
    <property type="protein sequence ID" value="PJJ77051.1"/>
    <property type="molecule type" value="Genomic_DNA"/>
</dbReference>
<name>A0A2M9CYN4_9CELL</name>
<dbReference type="Gene3D" id="1.10.10.10">
    <property type="entry name" value="Winged helix-like DNA-binding domain superfamily/Winged helix DNA-binding domain"/>
    <property type="match status" value="1"/>
</dbReference>
<dbReference type="InterPro" id="IPR036388">
    <property type="entry name" value="WH-like_DNA-bd_sf"/>
</dbReference>
<dbReference type="PANTHER" id="PTHR43252:SF7">
    <property type="entry name" value="TRANSCRIPTIONAL REGULATOR YQJI"/>
    <property type="match status" value="1"/>
</dbReference>
<dbReference type="Pfam" id="PF03551">
    <property type="entry name" value="PadR"/>
    <property type="match status" value="1"/>
</dbReference>
<accession>A0A2M9CYN4</accession>
<dbReference type="RefSeq" id="WP_100421501.1">
    <property type="nucleotide sequence ID" value="NZ_BOOX01000016.1"/>
</dbReference>